<dbReference type="EMBL" id="JBHSCX010000004">
    <property type="protein sequence ID" value="MFC4361711.1"/>
    <property type="molecule type" value="Genomic_DNA"/>
</dbReference>
<evidence type="ECO:0000313" key="1">
    <source>
        <dbReference type="EMBL" id="MFC4361711.1"/>
    </source>
</evidence>
<dbReference type="Proteomes" id="UP001595840">
    <property type="component" value="Unassembled WGS sequence"/>
</dbReference>
<organism evidence="1 2">
    <name type="scientific">Simiduia curdlanivorans</name>
    <dbReference type="NCBI Taxonomy" id="1492769"/>
    <lineage>
        <taxon>Bacteria</taxon>
        <taxon>Pseudomonadati</taxon>
        <taxon>Pseudomonadota</taxon>
        <taxon>Gammaproteobacteria</taxon>
        <taxon>Cellvibrionales</taxon>
        <taxon>Cellvibrionaceae</taxon>
        <taxon>Simiduia</taxon>
    </lineage>
</organism>
<reference evidence="2" key="1">
    <citation type="journal article" date="2019" name="Int. J. Syst. Evol. Microbiol.">
        <title>The Global Catalogue of Microorganisms (GCM) 10K type strain sequencing project: providing services to taxonomists for standard genome sequencing and annotation.</title>
        <authorList>
            <consortium name="The Broad Institute Genomics Platform"/>
            <consortium name="The Broad Institute Genome Sequencing Center for Infectious Disease"/>
            <person name="Wu L."/>
            <person name="Ma J."/>
        </authorList>
    </citation>
    <scope>NUCLEOTIDE SEQUENCE [LARGE SCALE GENOMIC DNA]</scope>
    <source>
        <strain evidence="2">CECT 8570</strain>
    </source>
</reference>
<protein>
    <submittedName>
        <fullName evidence="1">Uncharacterized protein</fullName>
    </submittedName>
</protein>
<sequence length="217" mass="24813">MDKKTLKFIELLRSLEAEFNQVDIEKAKQWLGGFFEPNDFRISRIIPSMRMELNDDEYAFEICHAINESDIENILRIDNCYLGCYLAAAYIYFNARRPLFGDSDLLAFFVLAKTIQNFKKMQLQSLAVGFVESEADDDSTVSVSHIVCAKFSLFILREMLEMPPCNSFDAKTIGLASLGDVTYLSGEELWSAFSQIFSHNYDNKVSELIKTGQEVFV</sequence>
<keyword evidence="2" id="KW-1185">Reference proteome</keyword>
<comment type="caution">
    <text evidence="1">The sequence shown here is derived from an EMBL/GenBank/DDBJ whole genome shotgun (WGS) entry which is preliminary data.</text>
</comment>
<name>A0ABV8V1E9_9GAMM</name>
<evidence type="ECO:0000313" key="2">
    <source>
        <dbReference type="Proteomes" id="UP001595840"/>
    </source>
</evidence>
<gene>
    <name evidence="1" type="ORF">ACFOX3_05310</name>
</gene>
<dbReference type="RefSeq" id="WP_290263616.1">
    <property type="nucleotide sequence ID" value="NZ_JAUFQG010000006.1"/>
</dbReference>
<proteinExistence type="predicted"/>
<accession>A0ABV8V1E9</accession>